<dbReference type="GeneID" id="9678263"/>
<dbReference type="InParanoid" id="C7Z521"/>
<organism evidence="3 4">
    <name type="scientific">Fusarium vanettenii (strain ATCC MYA-4622 / CBS 123669 / FGSC 9596 / NRRL 45880 / 77-13-4)</name>
    <name type="common">Fusarium solani subsp. pisi</name>
    <dbReference type="NCBI Taxonomy" id="660122"/>
    <lineage>
        <taxon>Eukaryota</taxon>
        <taxon>Fungi</taxon>
        <taxon>Dikarya</taxon>
        <taxon>Ascomycota</taxon>
        <taxon>Pezizomycotina</taxon>
        <taxon>Sordariomycetes</taxon>
        <taxon>Hypocreomycetidae</taxon>
        <taxon>Hypocreales</taxon>
        <taxon>Nectriaceae</taxon>
        <taxon>Fusarium</taxon>
        <taxon>Fusarium solani species complex</taxon>
        <taxon>Fusarium vanettenii</taxon>
    </lineage>
</organism>
<dbReference type="OrthoDB" id="5416097at2759"/>
<dbReference type="Proteomes" id="UP000005206">
    <property type="component" value="Chromosome 2"/>
</dbReference>
<dbReference type="InterPro" id="IPR003615">
    <property type="entry name" value="HNH_nuc"/>
</dbReference>
<protein>
    <recommendedName>
        <fullName evidence="2">HNH nuclease domain-containing protein</fullName>
    </recommendedName>
</protein>
<proteinExistence type="predicted"/>
<accession>C7Z521</accession>
<dbReference type="VEuPathDB" id="FungiDB:NECHADRAFT_76719"/>
<evidence type="ECO:0000259" key="2">
    <source>
        <dbReference type="Pfam" id="PF13391"/>
    </source>
</evidence>
<dbReference type="Pfam" id="PF13391">
    <property type="entry name" value="HNH_2"/>
    <property type="match status" value="1"/>
</dbReference>
<reference evidence="3 4" key="1">
    <citation type="journal article" date="2009" name="PLoS Genet.">
        <title>The genome of Nectria haematococca: contribution of supernumerary chromosomes to gene expansion.</title>
        <authorList>
            <person name="Coleman J.J."/>
            <person name="Rounsley S.D."/>
            <person name="Rodriguez-Carres M."/>
            <person name="Kuo A."/>
            <person name="Wasmann C.C."/>
            <person name="Grimwood J."/>
            <person name="Schmutz J."/>
            <person name="Taga M."/>
            <person name="White G.J."/>
            <person name="Zhou S."/>
            <person name="Schwartz D.C."/>
            <person name="Freitag M."/>
            <person name="Ma L.J."/>
            <person name="Danchin E.G."/>
            <person name="Henrissat B."/>
            <person name="Coutinho P.M."/>
            <person name="Nelson D.R."/>
            <person name="Straney D."/>
            <person name="Napoli C.A."/>
            <person name="Barker B.M."/>
            <person name="Gribskov M."/>
            <person name="Rep M."/>
            <person name="Kroken S."/>
            <person name="Molnar I."/>
            <person name="Rensing C."/>
            <person name="Kennell J.C."/>
            <person name="Zamora J."/>
            <person name="Farman M.L."/>
            <person name="Selker E.U."/>
            <person name="Salamov A."/>
            <person name="Shapiro H."/>
            <person name="Pangilinan J."/>
            <person name="Lindquist E."/>
            <person name="Lamers C."/>
            <person name="Grigoriev I.V."/>
            <person name="Geiser D.M."/>
            <person name="Covert S.F."/>
            <person name="Temporini E."/>
            <person name="Vanetten H.D."/>
        </authorList>
    </citation>
    <scope>NUCLEOTIDE SEQUENCE [LARGE SCALE GENOMIC DNA]</scope>
    <source>
        <strain evidence="4">ATCC MYA-4622 / CBS 123669 / FGSC 9596 / NRRL 45880 / 77-13-4</strain>
    </source>
</reference>
<dbReference type="EMBL" id="GG698910">
    <property type="protein sequence ID" value="EEU40444.1"/>
    <property type="molecule type" value="Genomic_DNA"/>
</dbReference>
<keyword evidence="4" id="KW-1185">Reference proteome</keyword>
<dbReference type="AlphaFoldDB" id="C7Z521"/>
<feature type="compositionally biased region" description="Basic and acidic residues" evidence="1">
    <location>
        <begin position="497"/>
        <end position="507"/>
    </location>
</feature>
<dbReference type="RefSeq" id="XP_003046157.1">
    <property type="nucleotide sequence ID" value="XM_003046111.1"/>
</dbReference>
<evidence type="ECO:0000313" key="3">
    <source>
        <dbReference type="EMBL" id="EEU40444.1"/>
    </source>
</evidence>
<sequence length="521" mass="58094">MADPQDEEVAIRTKYALKIQNDIQRQVPGAKDFRLNNVHLAMFASAPLSILQPDGMLGGAMPIDMVHHYLEIFPPLVKHFLARWSDKAYNKHLTSRPNTPAVPSKTLKATRGSARESSAKALEKIREQFQQLELEGPEEDEIEDEEDDIADMTFALDEKKGRNSSAISGCKKRDSNKCVLTSASDPEVCHIVPFSWNSTRANIKKTQCVYSASAILMGVDWTSDNLILLANPDAPGGSDHVWNTICMNPLLHKWWAQAFFGLKCLGILEGKDTSIVEVQFRWMPRSKKNPMASCCLTENNMNLMLNEVKALTDGGNLPATPKHGKIGTSQVNLRSGYTFRVEMPPEDAGRFKDMLDLQWACIVIAALSGAARYPHLLPDHPRWGDSDIIDYPYHHPPDIGFLVRDFGQRFWAQGHPSGRETSLKILVPFPTPAADPETPENRAPGNVIEESATSLMARNNRFSAYSRRCANADPSDTANFNPRIRSKKSTETSVEVGKIDGELDDFHKKQRTNVSGTLKSR</sequence>
<feature type="region of interest" description="Disordered" evidence="1">
    <location>
        <begin position="470"/>
        <end position="521"/>
    </location>
</feature>
<dbReference type="eggNOG" id="ENOG502RD9U">
    <property type="taxonomic scope" value="Eukaryota"/>
</dbReference>
<evidence type="ECO:0000313" key="4">
    <source>
        <dbReference type="Proteomes" id="UP000005206"/>
    </source>
</evidence>
<feature type="compositionally biased region" description="Polar residues" evidence="1">
    <location>
        <begin position="512"/>
        <end position="521"/>
    </location>
</feature>
<feature type="domain" description="HNH nuclease" evidence="2">
    <location>
        <begin position="178"/>
        <end position="262"/>
    </location>
</feature>
<evidence type="ECO:0000256" key="1">
    <source>
        <dbReference type="SAM" id="MobiDB-lite"/>
    </source>
</evidence>
<gene>
    <name evidence="3" type="ORF">NECHADRAFT_76719</name>
</gene>
<feature type="region of interest" description="Disordered" evidence="1">
    <location>
        <begin position="93"/>
        <end position="114"/>
    </location>
</feature>
<dbReference type="KEGG" id="nhe:NECHADRAFT_76719"/>
<dbReference type="OMA" id="NDCLERD"/>
<name>C7Z521_FUSV7</name>
<dbReference type="HOGENOM" id="CLU_039755_2_1_1"/>